<dbReference type="Gene3D" id="1.10.10.10">
    <property type="entry name" value="Winged helix-like DNA-binding domain superfamily/Winged helix DNA-binding domain"/>
    <property type="match status" value="1"/>
</dbReference>
<dbReference type="PANTHER" id="PTHR43133:SF8">
    <property type="entry name" value="RNA POLYMERASE SIGMA FACTOR HI_1459-RELATED"/>
    <property type="match status" value="1"/>
</dbReference>
<organism evidence="7 8">
    <name type="scientific">Ruminococcus flavefaciens 007c</name>
    <dbReference type="NCBI Taxonomy" id="1341157"/>
    <lineage>
        <taxon>Bacteria</taxon>
        <taxon>Bacillati</taxon>
        <taxon>Bacillota</taxon>
        <taxon>Clostridia</taxon>
        <taxon>Eubacteriales</taxon>
        <taxon>Oscillospiraceae</taxon>
        <taxon>Ruminococcus</taxon>
    </lineage>
</organism>
<dbReference type="InterPro" id="IPR013325">
    <property type="entry name" value="RNA_pol_sigma_r2"/>
</dbReference>
<keyword evidence="8" id="KW-1185">Reference proteome</keyword>
<evidence type="ECO:0000313" key="8">
    <source>
        <dbReference type="Proteomes" id="UP000019365"/>
    </source>
</evidence>
<dbReference type="Gene3D" id="1.10.1740.10">
    <property type="match status" value="1"/>
</dbReference>
<keyword evidence="4" id="KW-0238">DNA-binding</keyword>
<dbReference type="SUPFAM" id="SSF88659">
    <property type="entry name" value="Sigma3 and sigma4 domains of RNA polymerase sigma factors"/>
    <property type="match status" value="1"/>
</dbReference>
<dbReference type="PANTHER" id="PTHR43133">
    <property type="entry name" value="RNA POLYMERASE ECF-TYPE SIGMA FACTO"/>
    <property type="match status" value="1"/>
</dbReference>
<comment type="caution">
    <text evidence="7">The sequence shown here is derived from an EMBL/GenBank/DDBJ whole genome shotgun (WGS) entry which is preliminary data.</text>
</comment>
<dbReference type="Proteomes" id="UP000019365">
    <property type="component" value="Unassembled WGS sequence"/>
</dbReference>
<dbReference type="SUPFAM" id="SSF88946">
    <property type="entry name" value="Sigma2 domain of RNA polymerase sigma factors"/>
    <property type="match status" value="1"/>
</dbReference>
<dbReference type="GO" id="GO:0006352">
    <property type="term" value="P:DNA-templated transcription initiation"/>
    <property type="evidence" value="ECO:0007669"/>
    <property type="project" value="InterPro"/>
</dbReference>
<evidence type="ECO:0000256" key="3">
    <source>
        <dbReference type="ARBA" id="ARBA00023082"/>
    </source>
</evidence>
<protein>
    <recommendedName>
        <fullName evidence="6">RNA polymerase sigma-70 region 2 domain-containing protein</fullName>
    </recommendedName>
</protein>
<dbReference type="GO" id="GO:0003677">
    <property type="term" value="F:DNA binding"/>
    <property type="evidence" value="ECO:0007669"/>
    <property type="project" value="UniProtKB-KW"/>
</dbReference>
<dbReference type="GO" id="GO:0016987">
    <property type="term" value="F:sigma factor activity"/>
    <property type="evidence" value="ECO:0007669"/>
    <property type="project" value="UniProtKB-KW"/>
</dbReference>
<dbReference type="InterPro" id="IPR039425">
    <property type="entry name" value="RNA_pol_sigma-70-like"/>
</dbReference>
<keyword evidence="3" id="KW-0731">Sigma factor</keyword>
<dbReference type="RefSeq" id="WP_037297130.1">
    <property type="nucleotide sequence ID" value="NZ_ATAX01000009.1"/>
</dbReference>
<dbReference type="InterPro" id="IPR007627">
    <property type="entry name" value="RNA_pol_sigma70_r2"/>
</dbReference>
<dbReference type="InterPro" id="IPR013324">
    <property type="entry name" value="RNA_pol_sigma_r3/r4-like"/>
</dbReference>
<dbReference type="EMBL" id="ATAX01000009">
    <property type="protein sequence ID" value="EWM54738.1"/>
    <property type="molecule type" value="Genomic_DNA"/>
</dbReference>
<sequence>MTGAEYNSLLQKTSGKAHEMLFDEYYSYVRAIAFNRLHFFTNEDIEECISDIFAEVFFSLNDGNATGELKGYIGTIAKRKCIDCYRRLSRNADSSFSIDEENAPEISSGEDPAAESERSELRRILMECIKELGTPDSIIMIQKFYYNKNSQQISRLLSMKPSAVRMRCKRAADKLKEALAVRGIKEDAL</sequence>
<name>W7ULU5_RUMFL</name>
<dbReference type="InterPro" id="IPR036388">
    <property type="entry name" value="WH-like_DNA-bd_sf"/>
</dbReference>
<accession>W7ULU5</accession>
<dbReference type="NCBIfam" id="TIGR02937">
    <property type="entry name" value="sigma70-ECF"/>
    <property type="match status" value="1"/>
</dbReference>
<evidence type="ECO:0000256" key="1">
    <source>
        <dbReference type="ARBA" id="ARBA00010641"/>
    </source>
</evidence>
<keyword evidence="2" id="KW-0805">Transcription regulation</keyword>
<dbReference type="AlphaFoldDB" id="W7ULU5"/>
<reference evidence="7 8" key="1">
    <citation type="journal article" date="2014" name="PLoS ONE">
        <title>Rumen cellulosomics: divergent fiber-degrading strategies revealed by comparative genome-wide analysis of six ruminococcal strains.</title>
        <authorList>
            <person name="Dassa B."/>
            <person name="Borovok I."/>
            <person name="Ruimy-Israeli V."/>
            <person name="Lamed R."/>
            <person name="Flint H.J."/>
            <person name="Duncan S.H."/>
            <person name="Henrissat B."/>
            <person name="Coutinho P."/>
            <person name="Morrison M."/>
            <person name="Mosoni P."/>
            <person name="Yeoman C.J."/>
            <person name="White B.A."/>
            <person name="Bayer E.A."/>
        </authorList>
    </citation>
    <scope>NUCLEOTIDE SEQUENCE [LARGE SCALE GENOMIC DNA]</scope>
    <source>
        <strain evidence="7 8">007c</strain>
    </source>
</reference>
<evidence type="ECO:0000256" key="2">
    <source>
        <dbReference type="ARBA" id="ARBA00023015"/>
    </source>
</evidence>
<feature type="domain" description="RNA polymerase sigma-70 region 2" evidence="6">
    <location>
        <begin position="21"/>
        <end position="90"/>
    </location>
</feature>
<comment type="similarity">
    <text evidence="1">Belongs to the sigma-70 factor family. ECF subfamily.</text>
</comment>
<evidence type="ECO:0000313" key="7">
    <source>
        <dbReference type="EMBL" id="EWM54738.1"/>
    </source>
</evidence>
<dbReference type="InterPro" id="IPR014284">
    <property type="entry name" value="RNA_pol_sigma-70_dom"/>
</dbReference>
<evidence type="ECO:0000259" key="6">
    <source>
        <dbReference type="Pfam" id="PF04542"/>
    </source>
</evidence>
<evidence type="ECO:0000256" key="4">
    <source>
        <dbReference type="ARBA" id="ARBA00023125"/>
    </source>
</evidence>
<evidence type="ECO:0000256" key="5">
    <source>
        <dbReference type="ARBA" id="ARBA00023163"/>
    </source>
</evidence>
<dbReference type="OrthoDB" id="1820736at2"/>
<keyword evidence="5" id="KW-0804">Transcription</keyword>
<dbReference type="Pfam" id="PF04542">
    <property type="entry name" value="Sigma70_r2"/>
    <property type="match status" value="1"/>
</dbReference>
<dbReference type="PATRIC" id="fig|1341157.4.peg.616"/>
<dbReference type="eggNOG" id="COG1595">
    <property type="taxonomic scope" value="Bacteria"/>
</dbReference>
<gene>
    <name evidence="7" type="ORF">RF007C_02345</name>
</gene>
<proteinExistence type="inferred from homology"/>